<comment type="caution">
    <text evidence="8">The sequence shown here is derived from an EMBL/GenBank/DDBJ whole genome shotgun (WGS) entry which is preliminary data.</text>
</comment>
<dbReference type="InterPro" id="IPR020846">
    <property type="entry name" value="MFS_dom"/>
</dbReference>
<keyword evidence="2" id="KW-1003">Cell membrane</keyword>
<feature type="transmembrane region" description="Helical" evidence="6">
    <location>
        <begin position="257"/>
        <end position="277"/>
    </location>
</feature>
<feature type="transmembrane region" description="Helical" evidence="6">
    <location>
        <begin position="232"/>
        <end position="251"/>
    </location>
</feature>
<dbReference type="InterPro" id="IPR050189">
    <property type="entry name" value="MFS_Efflux_Transporters"/>
</dbReference>
<reference evidence="8 9" key="1">
    <citation type="submission" date="2020-08" db="EMBL/GenBank/DDBJ databases">
        <title>Genomic Encyclopedia of Type Strains, Phase IV (KMG-IV): sequencing the most valuable type-strain genomes for metagenomic binning, comparative biology and taxonomic classification.</title>
        <authorList>
            <person name="Goeker M."/>
        </authorList>
    </citation>
    <scope>NUCLEOTIDE SEQUENCE [LARGE SCALE GENOMIC DNA]</scope>
    <source>
        <strain evidence="8 9">DSM 29007</strain>
    </source>
</reference>
<feature type="transmembrane region" description="Helical" evidence="6">
    <location>
        <begin position="349"/>
        <end position="371"/>
    </location>
</feature>
<dbReference type="AlphaFoldDB" id="A0A841GYT8"/>
<dbReference type="InterPro" id="IPR036259">
    <property type="entry name" value="MFS_trans_sf"/>
</dbReference>
<feature type="transmembrane region" description="Helical" evidence="6">
    <location>
        <begin position="174"/>
        <end position="192"/>
    </location>
</feature>
<evidence type="ECO:0000256" key="5">
    <source>
        <dbReference type="ARBA" id="ARBA00023136"/>
    </source>
</evidence>
<evidence type="ECO:0000313" key="9">
    <source>
        <dbReference type="Proteomes" id="UP000582837"/>
    </source>
</evidence>
<dbReference type="InterPro" id="IPR005828">
    <property type="entry name" value="MFS_sugar_transport-like"/>
</dbReference>
<dbReference type="Proteomes" id="UP000582837">
    <property type="component" value="Unassembled WGS sequence"/>
</dbReference>
<dbReference type="InterPro" id="IPR011701">
    <property type="entry name" value="MFS"/>
</dbReference>
<feature type="transmembrane region" description="Helical" evidence="6">
    <location>
        <begin position="57"/>
        <end position="79"/>
    </location>
</feature>
<protein>
    <submittedName>
        <fullName evidence="8">MFS family permease</fullName>
    </submittedName>
</protein>
<dbReference type="Pfam" id="PF00083">
    <property type="entry name" value="Sugar_tr"/>
    <property type="match status" value="1"/>
</dbReference>
<dbReference type="GO" id="GO:0005886">
    <property type="term" value="C:plasma membrane"/>
    <property type="evidence" value="ECO:0007669"/>
    <property type="project" value="UniProtKB-SubCell"/>
</dbReference>
<dbReference type="PROSITE" id="PS50850">
    <property type="entry name" value="MFS"/>
    <property type="match status" value="1"/>
</dbReference>
<evidence type="ECO:0000256" key="1">
    <source>
        <dbReference type="ARBA" id="ARBA00004651"/>
    </source>
</evidence>
<dbReference type="EMBL" id="JACHIA010000006">
    <property type="protein sequence ID" value="MBB6070896.1"/>
    <property type="molecule type" value="Genomic_DNA"/>
</dbReference>
<dbReference type="PANTHER" id="PTHR43124">
    <property type="entry name" value="PURINE EFFLUX PUMP PBUE"/>
    <property type="match status" value="1"/>
</dbReference>
<gene>
    <name evidence="8" type="ORF">HNQ61_002518</name>
</gene>
<evidence type="ECO:0000256" key="6">
    <source>
        <dbReference type="SAM" id="Phobius"/>
    </source>
</evidence>
<feature type="transmembrane region" description="Helical" evidence="6">
    <location>
        <begin position="313"/>
        <end position="337"/>
    </location>
</feature>
<proteinExistence type="predicted"/>
<dbReference type="Gene3D" id="1.20.1250.20">
    <property type="entry name" value="MFS general substrate transporter like domains"/>
    <property type="match status" value="2"/>
</dbReference>
<sequence length="404" mass="42114">MSPPSSTLAPDADPRRWRALVLLAMAELLGMSLWFSASAVSPRLQALWQLSDSQAGWLTGAVQLGFVAGTAIAALLNLADLIPSRVYFAVSALLAAAANAALTLADGYGQAVALRFATGMLLAGVYPPAMKMVSTWFRSARGLAIGTVVGALTVGKATPYLLRAFPSLDWRQVVLAASAGAVVSALLVAATYRDGPYPFARRRFSWGLLRDVARNRPARLAIAGYLGHMWELYAMWTFISLFFVDVFAAHGHGGAEARAGLMGFAVIAAGGMGSVLAGAWADRLGRARVTIWAMAASGACALAIGWMMRAPVWLVVAVALLWGFAVVADSAQFSAIVTEVAPEHAVGTALTLQTALGFLLTSVSIAAVPHLRAAGGWPLAFGLLAAGPALGIIAMRMLPSAAPR</sequence>
<feature type="transmembrane region" description="Helical" evidence="6">
    <location>
        <begin position="20"/>
        <end position="37"/>
    </location>
</feature>
<name>A0A841GYT8_9BACT</name>
<feature type="domain" description="Major facilitator superfamily (MFS) profile" evidence="7">
    <location>
        <begin position="18"/>
        <end position="403"/>
    </location>
</feature>
<dbReference type="RefSeq" id="WP_205761320.1">
    <property type="nucleotide sequence ID" value="NZ_JABDTL010000001.1"/>
</dbReference>
<dbReference type="SUPFAM" id="SSF103473">
    <property type="entry name" value="MFS general substrate transporter"/>
    <property type="match status" value="1"/>
</dbReference>
<keyword evidence="5 6" id="KW-0472">Membrane</keyword>
<keyword evidence="4 6" id="KW-1133">Transmembrane helix</keyword>
<dbReference type="GO" id="GO:0022857">
    <property type="term" value="F:transmembrane transporter activity"/>
    <property type="evidence" value="ECO:0007669"/>
    <property type="project" value="InterPro"/>
</dbReference>
<evidence type="ECO:0000259" key="7">
    <source>
        <dbReference type="PROSITE" id="PS50850"/>
    </source>
</evidence>
<evidence type="ECO:0000256" key="4">
    <source>
        <dbReference type="ARBA" id="ARBA00022989"/>
    </source>
</evidence>
<feature type="transmembrane region" description="Helical" evidence="6">
    <location>
        <begin position="142"/>
        <end position="162"/>
    </location>
</feature>
<organism evidence="8 9">
    <name type="scientific">Longimicrobium terrae</name>
    <dbReference type="NCBI Taxonomy" id="1639882"/>
    <lineage>
        <taxon>Bacteria</taxon>
        <taxon>Pseudomonadati</taxon>
        <taxon>Gemmatimonadota</taxon>
        <taxon>Longimicrobiia</taxon>
        <taxon>Longimicrobiales</taxon>
        <taxon>Longimicrobiaceae</taxon>
        <taxon>Longimicrobium</taxon>
    </lineage>
</organism>
<keyword evidence="9" id="KW-1185">Reference proteome</keyword>
<evidence type="ECO:0000313" key="8">
    <source>
        <dbReference type="EMBL" id="MBB6070896.1"/>
    </source>
</evidence>
<feature type="transmembrane region" description="Helical" evidence="6">
    <location>
        <begin position="377"/>
        <end position="398"/>
    </location>
</feature>
<feature type="transmembrane region" description="Helical" evidence="6">
    <location>
        <begin position="86"/>
        <end position="105"/>
    </location>
</feature>
<accession>A0A841GYT8</accession>
<dbReference type="PANTHER" id="PTHR43124:SF3">
    <property type="entry name" value="CHLORAMPHENICOL EFFLUX PUMP RV0191"/>
    <property type="match status" value="1"/>
</dbReference>
<evidence type="ECO:0000256" key="3">
    <source>
        <dbReference type="ARBA" id="ARBA00022692"/>
    </source>
</evidence>
<dbReference type="Pfam" id="PF07690">
    <property type="entry name" value="MFS_1"/>
    <property type="match status" value="1"/>
</dbReference>
<keyword evidence="3 6" id="KW-0812">Transmembrane</keyword>
<feature type="transmembrane region" description="Helical" evidence="6">
    <location>
        <begin position="111"/>
        <end position="130"/>
    </location>
</feature>
<evidence type="ECO:0000256" key="2">
    <source>
        <dbReference type="ARBA" id="ARBA00022475"/>
    </source>
</evidence>
<comment type="subcellular location">
    <subcellularLocation>
        <location evidence="1">Cell membrane</location>
        <topology evidence="1">Multi-pass membrane protein</topology>
    </subcellularLocation>
</comment>